<evidence type="ECO:0000313" key="2">
    <source>
        <dbReference type="EMBL" id="CAB4303405.1"/>
    </source>
</evidence>
<name>A0A6J5WTM7_PRUAR</name>
<reference evidence="3" key="1">
    <citation type="journal article" date="2020" name="Genome Biol.">
        <title>Gamete binning: chromosome-level and haplotype-resolved genome assembly enabled by high-throughput single-cell sequencing of gamete genomes.</title>
        <authorList>
            <person name="Campoy J.A."/>
            <person name="Sun H."/>
            <person name="Goel M."/>
            <person name="Jiao W.-B."/>
            <person name="Folz-Donahue K."/>
            <person name="Wang N."/>
            <person name="Rubio M."/>
            <person name="Liu C."/>
            <person name="Kukat C."/>
            <person name="Ruiz D."/>
            <person name="Huettel B."/>
            <person name="Schneeberger K."/>
        </authorList>
    </citation>
    <scope>NUCLEOTIDE SEQUENCE [LARGE SCALE GENOMIC DNA]</scope>
    <source>
        <strain evidence="3">cv. Rojo Pasion</strain>
    </source>
</reference>
<evidence type="ECO:0000256" key="1">
    <source>
        <dbReference type="SAM" id="MobiDB-lite"/>
    </source>
</evidence>
<proteinExistence type="predicted"/>
<sequence length="53" mass="5818">MAMARTRKLTRIADTGGEEERIRGGEGTGRSGIRKVAEESGTRGLRGFLKKLR</sequence>
<feature type="region of interest" description="Disordered" evidence="1">
    <location>
        <begin position="1"/>
        <end position="38"/>
    </location>
</feature>
<gene>
    <name evidence="2" type="ORF">ORAREDHAP_LOCUS19561</name>
</gene>
<dbReference type="Proteomes" id="UP000507245">
    <property type="component" value="Unassembled WGS sequence"/>
</dbReference>
<keyword evidence="3" id="KW-1185">Reference proteome</keyword>
<dbReference type="AlphaFoldDB" id="A0A6J5WTM7"/>
<dbReference type="EMBL" id="CAEKKB010000003">
    <property type="protein sequence ID" value="CAB4303405.1"/>
    <property type="molecule type" value="Genomic_DNA"/>
</dbReference>
<evidence type="ECO:0000313" key="3">
    <source>
        <dbReference type="Proteomes" id="UP000507245"/>
    </source>
</evidence>
<feature type="compositionally biased region" description="Basic residues" evidence="1">
    <location>
        <begin position="1"/>
        <end position="10"/>
    </location>
</feature>
<organism evidence="2 3">
    <name type="scientific">Prunus armeniaca</name>
    <name type="common">Apricot</name>
    <name type="synonym">Armeniaca vulgaris</name>
    <dbReference type="NCBI Taxonomy" id="36596"/>
    <lineage>
        <taxon>Eukaryota</taxon>
        <taxon>Viridiplantae</taxon>
        <taxon>Streptophyta</taxon>
        <taxon>Embryophyta</taxon>
        <taxon>Tracheophyta</taxon>
        <taxon>Spermatophyta</taxon>
        <taxon>Magnoliopsida</taxon>
        <taxon>eudicotyledons</taxon>
        <taxon>Gunneridae</taxon>
        <taxon>Pentapetalae</taxon>
        <taxon>rosids</taxon>
        <taxon>fabids</taxon>
        <taxon>Rosales</taxon>
        <taxon>Rosaceae</taxon>
        <taxon>Amygdaloideae</taxon>
        <taxon>Amygdaleae</taxon>
        <taxon>Prunus</taxon>
    </lineage>
</organism>
<accession>A0A6J5WTM7</accession>
<protein>
    <submittedName>
        <fullName evidence="2">Uncharacterized protein</fullName>
    </submittedName>
</protein>